<feature type="transmembrane region" description="Helical" evidence="8">
    <location>
        <begin position="118"/>
        <end position="135"/>
    </location>
</feature>
<dbReference type="InterPro" id="IPR050297">
    <property type="entry name" value="LipidA_mod_glycosyltrf_83"/>
</dbReference>
<evidence type="ECO:0000256" key="1">
    <source>
        <dbReference type="ARBA" id="ARBA00004651"/>
    </source>
</evidence>
<dbReference type="GO" id="GO:0005886">
    <property type="term" value="C:plasma membrane"/>
    <property type="evidence" value="ECO:0007669"/>
    <property type="project" value="UniProtKB-SubCell"/>
</dbReference>
<proteinExistence type="predicted"/>
<comment type="subcellular location">
    <subcellularLocation>
        <location evidence="1">Cell membrane</location>
        <topology evidence="1">Multi-pass membrane protein</topology>
    </subcellularLocation>
</comment>
<dbReference type="PANTHER" id="PTHR33908:SF3">
    <property type="entry name" value="UNDECAPRENYL PHOSPHATE-ALPHA-4-AMINO-4-DEOXY-L-ARABINOSE ARABINOSYL TRANSFERASE"/>
    <property type="match status" value="1"/>
</dbReference>
<feature type="transmembrane region" description="Helical" evidence="8">
    <location>
        <begin position="67"/>
        <end position="87"/>
    </location>
</feature>
<feature type="transmembrane region" description="Helical" evidence="8">
    <location>
        <begin position="309"/>
        <end position="325"/>
    </location>
</feature>
<evidence type="ECO:0000256" key="5">
    <source>
        <dbReference type="ARBA" id="ARBA00022692"/>
    </source>
</evidence>
<dbReference type="AlphaFoldDB" id="A0A1F5VJZ6"/>
<keyword evidence="5 8" id="KW-0812">Transmembrane</keyword>
<protein>
    <recommendedName>
        <fullName evidence="9">Glycosyltransferase RgtA/B/C/D-like domain-containing protein</fullName>
    </recommendedName>
</protein>
<keyword evidence="2" id="KW-1003">Cell membrane</keyword>
<feature type="transmembrane region" description="Helical" evidence="8">
    <location>
        <begin position="228"/>
        <end position="255"/>
    </location>
</feature>
<organism evidence="10 11">
    <name type="scientific">Candidatus Giovannonibacteria bacterium RIFCSPHIGHO2_01_FULL_45_23</name>
    <dbReference type="NCBI Taxonomy" id="1798325"/>
    <lineage>
        <taxon>Bacteria</taxon>
        <taxon>Candidatus Giovannoniibacteriota</taxon>
    </lineage>
</organism>
<keyword evidence="6 8" id="KW-1133">Transmembrane helix</keyword>
<feature type="transmembrane region" description="Helical" evidence="8">
    <location>
        <begin position="369"/>
        <end position="391"/>
    </location>
</feature>
<feature type="transmembrane region" description="Helical" evidence="8">
    <location>
        <begin position="167"/>
        <end position="184"/>
    </location>
</feature>
<evidence type="ECO:0000259" key="9">
    <source>
        <dbReference type="Pfam" id="PF13231"/>
    </source>
</evidence>
<evidence type="ECO:0000256" key="8">
    <source>
        <dbReference type="SAM" id="Phobius"/>
    </source>
</evidence>
<feature type="transmembrane region" description="Helical" evidence="8">
    <location>
        <begin position="96"/>
        <end position="112"/>
    </location>
</feature>
<dbReference type="Pfam" id="PF13231">
    <property type="entry name" value="PMT_2"/>
    <property type="match status" value="1"/>
</dbReference>
<dbReference type="GO" id="GO:0010041">
    <property type="term" value="P:response to iron(III) ion"/>
    <property type="evidence" value="ECO:0007669"/>
    <property type="project" value="TreeGrafter"/>
</dbReference>
<feature type="transmembrane region" description="Helical" evidence="8">
    <location>
        <begin position="403"/>
        <end position="420"/>
    </location>
</feature>
<feature type="transmembrane region" description="Helical" evidence="8">
    <location>
        <begin position="345"/>
        <end position="363"/>
    </location>
</feature>
<gene>
    <name evidence="10" type="ORF">A2834_04015</name>
</gene>
<evidence type="ECO:0000256" key="2">
    <source>
        <dbReference type="ARBA" id="ARBA00022475"/>
    </source>
</evidence>
<evidence type="ECO:0000313" key="11">
    <source>
        <dbReference type="Proteomes" id="UP000179251"/>
    </source>
</evidence>
<reference evidence="10 11" key="1">
    <citation type="journal article" date="2016" name="Nat. Commun.">
        <title>Thousands of microbial genomes shed light on interconnected biogeochemical processes in an aquifer system.</title>
        <authorList>
            <person name="Anantharaman K."/>
            <person name="Brown C.T."/>
            <person name="Hug L.A."/>
            <person name="Sharon I."/>
            <person name="Castelle C.J."/>
            <person name="Probst A.J."/>
            <person name="Thomas B.C."/>
            <person name="Singh A."/>
            <person name="Wilkins M.J."/>
            <person name="Karaoz U."/>
            <person name="Brodie E.L."/>
            <person name="Williams K.H."/>
            <person name="Hubbard S.S."/>
            <person name="Banfield J.F."/>
        </authorList>
    </citation>
    <scope>NUCLEOTIDE SEQUENCE [LARGE SCALE GENOMIC DNA]</scope>
</reference>
<dbReference type="GO" id="GO:0009103">
    <property type="term" value="P:lipopolysaccharide biosynthetic process"/>
    <property type="evidence" value="ECO:0007669"/>
    <property type="project" value="UniProtKB-ARBA"/>
</dbReference>
<evidence type="ECO:0000256" key="3">
    <source>
        <dbReference type="ARBA" id="ARBA00022676"/>
    </source>
</evidence>
<sequence length="548" mass="61875">MIILLAVFFRFYDLRNTPPGLWADEAMNGNNAVEMKWKVYYPENFGREGLFINIQSLFVAAFGHEPWVLRLPSTIFGILTVPGLYLMTRELFGRRIALFATFFLATSFWHIMFSRIGFRAIMAPFFLVWSFYFLFEGMRKTAVSSTPPGGKKPGFCGVSKPGFEKPGGVFPTAVFALAGLLFGLGFHTYIAYRIAPIIVLLPLWKFYQTWKIKEVEPPYGGSTSNPPAGGCAPCLIGLVVFMAIIAASPLLIYYAQNPQDFLGRTSAISIFQSQEPLAQFSENVVKTLGMFNIAGDFNWRHNLAGSPQLWWPVGILFLMGIWIALRSSTLGVESQKTPSVFPRNACNFVLLWFVVMLLPVALSNESLPHALRAIVLIPPAMMFAAFGLEWVISASSAFLRPQLATALLFTFFLATTAHAYNTYFNRWAPNFNVYEAFQADLTEKAYWLNKQPKEIKKYVVTDSVEKVDMRGTPMSFQTIIFITNTFFERDQKEKNIYYFGANDFDRINCSGECIIIPIESKPTIYKTLKQKIPGLRLDATPGFVVLRK</sequence>
<dbReference type="GO" id="GO:0016763">
    <property type="term" value="F:pentosyltransferase activity"/>
    <property type="evidence" value="ECO:0007669"/>
    <property type="project" value="TreeGrafter"/>
</dbReference>
<dbReference type="PANTHER" id="PTHR33908">
    <property type="entry name" value="MANNOSYLTRANSFERASE YKCB-RELATED"/>
    <property type="match status" value="1"/>
</dbReference>
<dbReference type="STRING" id="1798325.A2834_04015"/>
<name>A0A1F5VJZ6_9BACT</name>
<feature type="domain" description="Glycosyltransferase RgtA/B/C/D-like" evidence="9">
    <location>
        <begin position="54"/>
        <end position="140"/>
    </location>
</feature>
<evidence type="ECO:0000256" key="7">
    <source>
        <dbReference type="ARBA" id="ARBA00023136"/>
    </source>
</evidence>
<keyword evidence="3" id="KW-0328">Glycosyltransferase</keyword>
<dbReference type="EMBL" id="MFHD01000005">
    <property type="protein sequence ID" value="OGF63271.1"/>
    <property type="molecule type" value="Genomic_DNA"/>
</dbReference>
<dbReference type="Proteomes" id="UP000179251">
    <property type="component" value="Unassembled WGS sequence"/>
</dbReference>
<evidence type="ECO:0000313" key="10">
    <source>
        <dbReference type="EMBL" id="OGF63271.1"/>
    </source>
</evidence>
<keyword evidence="4" id="KW-0808">Transferase</keyword>
<evidence type="ECO:0000256" key="6">
    <source>
        <dbReference type="ARBA" id="ARBA00022989"/>
    </source>
</evidence>
<comment type="caution">
    <text evidence="10">The sequence shown here is derived from an EMBL/GenBank/DDBJ whole genome shotgun (WGS) entry which is preliminary data.</text>
</comment>
<evidence type="ECO:0000256" key="4">
    <source>
        <dbReference type="ARBA" id="ARBA00022679"/>
    </source>
</evidence>
<dbReference type="InterPro" id="IPR038731">
    <property type="entry name" value="RgtA/B/C-like"/>
</dbReference>
<accession>A0A1F5VJZ6</accession>
<keyword evidence="7 8" id="KW-0472">Membrane</keyword>